<dbReference type="InterPro" id="IPR006652">
    <property type="entry name" value="Kelch_1"/>
</dbReference>
<sequence length="385" mass="39710">MRHLLVWLLLACGLAPAHAVIVSAPLGTFVPAPAMAQALYNHTATLLPTGQVLITTVNGAQLFDPRAGVFLPTGAMAAQQDVATATLLPSGKVLIAGTSFPPPYASAELYDPVLNQFGVTGNMITARYGASAASLPDGRVLIVGGRPPGASSTPLPSAELYDPSTGTFHATGMPLWPRFEATMTVLQNGDVLLAGGTDGLGHVFASAEIYRVATGTFAATASMGFYRVYHAATLLPDGTVLVSGGWGVTTGATVGNGTGVVLSSAELFHPSSGNFSTLTAVMTTTRENHTSTLQHDGKLLLCGGEDDYAGAVPYADIYDPVTQRFTRVIAHLITPRTAHHATLLADGRSLITGGEVWNAAGAQLIPTAAAELFAPDALFAASFEP</sequence>
<dbReference type="Proteomes" id="UP000291562">
    <property type="component" value="Chromosome"/>
</dbReference>
<dbReference type="PANTHER" id="PTHR46344">
    <property type="entry name" value="OS02G0202900 PROTEIN"/>
    <property type="match status" value="1"/>
</dbReference>
<protein>
    <recommendedName>
        <fullName evidence="6">Kelch-like protein</fullName>
    </recommendedName>
</protein>
<dbReference type="SUPFAM" id="SSF117281">
    <property type="entry name" value="Kelch motif"/>
    <property type="match status" value="1"/>
</dbReference>
<gene>
    <name evidence="4" type="ORF">ELE36_02580</name>
</gene>
<evidence type="ECO:0000256" key="3">
    <source>
        <dbReference type="SAM" id="SignalP"/>
    </source>
</evidence>
<evidence type="ECO:0000256" key="1">
    <source>
        <dbReference type="ARBA" id="ARBA00022441"/>
    </source>
</evidence>
<evidence type="ECO:0000313" key="4">
    <source>
        <dbReference type="EMBL" id="QBB69348.1"/>
    </source>
</evidence>
<evidence type="ECO:0008006" key="6">
    <source>
        <dbReference type="Google" id="ProtNLM"/>
    </source>
</evidence>
<dbReference type="Gene3D" id="2.130.10.80">
    <property type="entry name" value="Galactose oxidase/kelch, beta-propeller"/>
    <property type="match status" value="4"/>
</dbReference>
<dbReference type="InterPro" id="IPR037293">
    <property type="entry name" value="Gal_Oxidase_central_sf"/>
</dbReference>
<evidence type="ECO:0000256" key="2">
    <source>
        <dbReference type="ARBA" id="ARBA00022737"/>
    </source>
</evidence>
<keyword evidence="5" id="KW-1185">Reference proteome</keyword>
<feature type="signal peptide" evidence="3">
    <location>
        <begin position="1"/>
        <end position="19"/>
    </location>
</feature>
<accession>A0A411HFT1</accession>
<dbReference type="EMBL" id="CP035704">
    <property type="protein sequence ID" value="QBB69348.1"/>
    <property type="molecule type" value="Genomic_DNA"/>
</dbReference>
<dbReference type="AlphaFoldDB" id="A0A411HFT1"/>
<dbReference type="OrthoDB" id="5926862at2"/>
<dbReference type="SMART" id="SM00612">
    <property type="entry name" value="Kelch"/>
    <property type="match status" value="5"/>
</dbReference>
<feature type="chain" id="PRO_5019206494" description="Kelch-like protein" evidence="3">
    <location>
        <begin position="20"/>
        <end position="385"/>
    </location>
</feature>
<keyword evidence="2" id="KW-0677">Repeat</keyword>
<dbReference type="RefSeq" id="WP_129831604.1">
    <property type="nucleotide sequence ID" value="NZ_CP035704.1"/>
</dbReference>
<organism evidence="4 5">
    <name type="scientific">Pseudolysobacter antarcticus</name>
    <dbReference type="NCBI Taxonomy" id="2511995"/>
    <lineage>
        <taxon>Bacteria</taxon>
        <taxon>Pseudomonadati</taxon>
        <taxon>Pseudomonadota</taxon>
        <taxon>Gammaproteobacteria</taxon>
        <taxon>Lysobacterales</taxon>
        <taxon>Rhodanobacteraceae</taxon>
        <taxon>Pseudolysobacter</taxon>
    </lineage>
</organism>
<dbReference type="PANTHER" id="PTHR46344:SF27">
    <property type="entry name" value="KELCH REPEAT SUPERFAMILY PROTEIN"/>
    <property type="match status" value="1"/>
</dbReference>
<keyword evidence="3" id="KW-0732">Signal</keyword>
<keyword evidence="1" id="KW-0880">Kelch repeat</keyword>
<name>A0A411HFT1_9GAMM</name>
<dbReference type="InterPro" id="IPR015915">
    <property type="entry name" value="Kelch-typ_b-propeller"/>
</dbReference>
<evidence type="ECO:0000313" key="5">
    <source>
        <dbReference type="Proteomes" id="UP000291562"/>
    </source>
</evidence>
<proteinExistence type="predicted"/>
<dbReference type="KEGG" id="xbc:ELE36_02580"/>
<reference evidence="4 5" key="1">
    <citation type="submission" date="2019-01" db="EMBL/GenBank/DDBJ databases">
        <title>Pseudolysobacter antarctica gen. nov., sp. nov., isolated from Fildes Peninsula, Antarctica.</title>
        <authorList>
            <person name="Wei Z."/>
            <person name="Peng F."/>
        </authorList>
    </citation>
    <scope>NUCLEOTIDE SEQUENCE [LARGE SCALE GENOMIC DNA]</scope>
    <source>
        <strain evidence="4 5">AQ6-296</strain>
    </source>
</reference>